<dbReference type="SUPFAM" id="SSF55486">
    <property type="entry name" value="Metalloproteases ('zincins'), catalytic domain"/>
    <property type="match status" value="1"/>
</dbReference>
<dbReference type="InterPro" id="IPR024079">
    <property type="entry name" value="MetalloPept_cat_dom_sf"/>
</dbReference>
<reference evidence="1 2" key="1">
    <citation type="submission" date="2018-08" db="EMBL/GenBank/DDBJ databases">
        <title>Recombination of ecologically and evolutionarily significant loci maintains genetic cohesion in the Pseudomonas syringae species complex.</title>
        <authorList>
            <person name="Dillon M."/>
            <person name="Thakur S."/>
            <person name="Almeida R.N.D."/>
            <person name="Weir B.S."/>
            <person name="Guttman D.S."/>
        </authorList>
    </citation>
    <scope>NUCLEOTIDE SEQUENCE [LARGE SCALE GENOMIC DNA]</scope>
    <source>
        <strain evidence="1 2">ICMP 3353</strain>
    </source>
</reference>
<sequence>MYMKNDLKTLCATFLVSLLCVLLPLSNSEAKEKRPLFFYIFMHEDIPAAERTNIRADYFSWMIKDLESFTGRRVYLEIIENHPTLKGFSYKTLDLNKGHEEWTRFVDRYMEEKNLPRNQTSKYLLLTRHKINADTYGYTSIGYYTAVASIQTYTAAAHEIGHMLGGDHEHSEILFRNGWWCETNITPSREPIRANCYIYSDKNKQVITRHLDNYP</sequence>
<organism evidence="1 2">
    <name type="scientific">Pseudomonas cichorii</name>
    <dbReference type="NCBI Taxonomy" id="36746"/>
    <lineage>
        <taxon>Bacteria</taxon>
        <taxon>Pseudomonadati</taxon>
        <taxon>Pseudomonadota</taxon>
        <taxon>Gammaproteobacteria</taxon>
        <taxon>Pseudomonadales</taxon>
        <taxon>Pseudomonadaceae</taxon>
        <taxon>Pseudomonas</taxon>
    </lineage>
</organism>
<dbReference type="GO" id="GO:0008237">
    <property type="term" value="F:metallopeptidase activity"/>
    <property type="evidence" value="ECO:0007669"/>
    <property type="project" value="InterPro"/>
</dbReference>
<dbReference type="Proteomes" id="UP000277236">
    <property type="component" value="Unassembled WGS sequence"/>
</dbReference>
<dbReference type="AlphaFoldDB" id="A0A3M4M2X5"/>
<comment type="caution">
    <text evidence="1">The sequence shown here is derived from an EMBL/GenBank/DDBJ whole genome shotgun (WGS) entry which is preliminary data.</text>
</comment>
<evidence type="ECO:0000313" key="1">
    <source>
        <dbReference type="EMBL" id="RMQ48087.1"/>
    </source>
</evidence>
<protein>
    <submittedName>
        <fullName evidence="1">Uncharacterized protein</fullName>
    </submittedName>
</protein>
<gene>
    <name evidence="1" type="ORF">ALQ04_02698</name>
</gene>
<dbReference type="EMBL" id="RBRE01000033">
    <property type="protein sequence ID" value="RMQ48087.1"/>
    <property type="molecule type" value="Genomic_DNA"/>
</dbReference>
<name>A0A3M4M2X5_PSECI</name>
<evidence type="ECO:0000313" key="2">
    <source>
        <dbReference type="Proteomes" id="UP000277236"/>
    </source>
</evidence>
<dbReference type="Gene3D" id="3.40.390.10">
    <property type="entry name" value="Collagenase (Catalytic Domain)"/>
    <property type="match status" value="1"/>
</dbReference>
<accession>A0A3M4M2X5</accession>
<proteinExistence type="predicted"/>